<proteinExistence type="predicted"/>
<dbReference type="AlphaFoldDB" id="X0SH58"/>
<gene>
    <name evidence="3" type="ORF">S01H1_03183</name>
</gene>
<dbReference type="InterPro" id="IPR035421">
    <property type="entry name" value="Terminase_6C"/>
</dbReference>
<dbReference type="Pfam" id="PF17289">
    <property type="entry name" value="Terminase_6C"/>
    <property type="match status" value="1"/>
</dbReference>
<reference evidence="3" key="1">
    <citation type="journal article" date="2014" name="Front. Microbiol.">
        <title>High frequency of phylogenetically diverse reductive dehalogenase-homologous genes in deep subseafloor sedimentary metagenomes.</title>
        <authorList>
            <person name="Kawai M."/>
            <person name="Futagami T."/>
            <person name="Toyoda A."/>
            <person name="Takaki Y."/>
            <person name="Nishi S."/>
            <person name="Hori S."/>
            <person name="Arai W."/>
            <person name="Tsubouchi T."/>
            <person name="Morono Y."/>
            <person name="Uchiyama I."/>
            <person name="Ito T."/>
            <person name="Fujiyama A."/>
            <person name="Inagaki F."/>
            <person name="Takami H."/>
        </authorList>
    </citation>
    <scope>NUCLEOTIDE SEQUENCE</scope>
    <source>
        <strain evidence="3">Expedition CK06-06</strain>
    </source>
</reference>
<evidence type="ECO:0000256" key="1">
    <source>
        <dbReference type="ARBA" id="ARBA00022612"/>
    </source>
</evidence>
<organism evidence="3">
    <name type="scientific">marine sediment metagenome</name>
    <dbReference type="NCBI Taxonomy" id="412755"/>
    <lineage>
        <taxon>unclassified sequences</taxon>
        <taxon>metagenomes</taxon>
        <taxon>ecological metagenomes</taxon>
    </lineage>
</organism>
<protein>
    <recommendedName>
        <fullName evidence="2">Terminase large subunit gp17-like C-terminal domain-containing protein</fullName>
    </recommendedName>
</protein>
<feature type="non-terminal residue" evidence="3">
    <location>
        <position position="1"/>
    </location>
</feature>
<dbReference type="EMBL" id="BARS01001699">
    <property type="protein sequence ID" value="GAF75227.1"/>
    <property type="molecule type" value="Genomic_DNA"/>
</dbReference>
<feature type="domain" description="Terminase large subunit gp17-like C-terminal" evidence="2">
    <location>
        <begin position="77"/>
        <end position="225"/>
    </location>
</feature>
<evidence type="ECO:0000259" key="2">
    <source>
        <dbReference type="Pfam" id="PF17289"/>
    </source>
</evidence>
<dbReference type="InterPro" id="IPR006517">
    <property type="entry name" value="Phage_terminase_lsu-like_C"/>
</dbReference>
<name>X0SH58_9ZZZZ</name>
<evidence type="ECO:0000313" key="3">
    <source>
        <dbReference type="EMBL" id="GAF75227.1"/>
    </source>
</evidence>
<accession>X0SH58</accession>
<comment type="caution">
    <text evidence="3">The sequence shown here is derived from an EMBL/GenBank/DDBJ whole genome shotgun (WGS) entry which is preliminary data.</text>
</comment>
<dbReference type="NCBIfam" id="TIGR01630">
    <property type="entry name" value="psiM2_ORF9"/>
    <property type="match status" value="1"/>
</dbReference>
<sequence>FIDPESHEDRVFIAALLEDNPYLDRVQYEKSLMQLDEVTRQQLRWGNWDVRPEGGKFKREWFEIVDTVPPYGRLLRYWDTASTAPKAGYDPDYTCGILVKWVQGVLYIMDVQRFRANPFTVEQRVGSTAARDGLEVDIYMEEEPGSSGKAMISHYSRNVVSGYPFRGHRTTGSKEIRANPLSAAAQNGNVKLLRGGWNRDFLNELEAFPMGSHDDQVDAASGAFEKLTSVPKGAFF</sequence>
<keyword evidence="1" id="KW-1188">Viral release from host cell</keyword>